<accession>A0A3E3HYH7</accession>
<evidence type="ECO:0000313" key="4">
    <source>
        <dbReference type="Proteomes" id="UP000261166"/>
    </source>
</evidence>
<evidence type="ECO:0000313" key="2">
    <source>
        <dbReference type="EMBL" id="RGE65663.1"/>
    </source>
</evidence>
<dbReference type="AlphaFoldDB" id="A0A3E3HYH7"/>
<dbReference type="EMBL" id="QVLV01000020">
    <property type="protein sequence ID" value="RGE56870.1"/>
    <property type="molecule type" value="Genomic_DNA"/>
</dbReference>
<dbReference type="Proteomes" id="UP000260812">
    <property type="component" value="Unassembled WGS sequence"/>
</dbReference>
<keyword evidence="3" id="KW-1185">Reference proteome</keyword>
<organism evidence="1 3">
    <name type="scientific">Eisenbergiella massiliensis</name>
    <dbReference type="NCBI Taxonomy" id="1720294"/>
    <lineage>
        <taxon>Bacteria</taxon>
        <taxon>Bacillati</taxon>
        <taxon>Bacillota</taxon>
        <taxon>Clostridia</taxon>
        <taxon>Lachnospirales</taxon>
        <taxon>Lachnospiraceae</taxon>
        <taxon>Eisenbergiella</taxon>
    </lineage>
</organism>
<reference evidence="1 4" key="1">
    <citation type="submission" date="2018-08" db="EMBL/GenBank/DDBJ databases">
        <title>A genome reference for cultivated species of the human gut microbiota.</title>
        <authorList>
            <person name="Zou Y."/>
            <person name="Xue W."/>
            <person name="Luo G."/>
        </authorList>
    </citation>
    <scope>NUCLEOTIDE SEQUENCE [LARGE SCALE GENOMIC DNA]</scope>
    <source>
        <strain evidence="2 4">AF26-4BH</strain>
        <strain evidence="1">TF05-5AC</strain>
    </source>
</reference>
<proteinExistence type="predicted"/>
<gene>
    <name evidence="2" type="ORF">DWY69_25440</name>
    <name evidence="1" type="ORF">DXC51_22180</name>
</gene>
<sequence length="82" mass="9136">MQAWLLGSLLAGINVQTANKNVVIVPEVTAPEIWRKQTKEHFTGRKIRGANSPIFMLNKPEINDRMDRGTALGTVNETCDDD</sequence>
<evidence type="ECO:0000313" key="1">
    <source>
        <dbReference type="EMBL" id="RGE56870.1"/>
    </source>
</evidence>
<dbReference type="EMBL" id="QVLU01000033">
    <property type="protein sequence ID" value="RGE65663.1"/>
    <property type="molecule type" value="Genomic_DNA"/>
</dbReference>
<comment type="caution">
    <text evidence="1">The sequence shown here is derived from an EMBL/GenBank/DDBJ whole genome shotgun (WGS) entry which is preliminary data.</text>
</comment>
<name>A0A3E3HYH7_9FIRM</name>
<dbReference type="Proteomes" id="UP000261166">
    <property type="component" value="Unassembled WGS sequence"/>
</dbReference>
<evidence type="ECO:0000313" key="3">
    <source>
        <dbReference type="Proteomes" id="UP000260812"/>
    </source>
</evidence>
<protein>
    <submittedName>
        <fullName evidence="1">Uncharacterized protein</fullName>
    </submittedName>
</protein>